<name>A0AA38MKQ6_9CUCU</name>
<proteinExistence type="predicted"/>
<dbReference type="Proteomes" id="UP001168821">
    <property type="component" value="Unassembled WGS sequence"/>
</dbReference>
<organism evidence="1 2">
    <name type="scientific">Zophobas morio</name>
    <dbReference type="NCBI Taxonomy" id="2755281"/>
    <lineage>
        <taxon>Eukaryota</taxon>
        <taxon>Metazoa</taxon>
        <taxon>Ecdysozoa</taxon>
        <taxon>Arthropoda</taxon>
        <taxon>Hexapoda</taxon>
        <taxon>Insecta</taxon>
        <taxon>Pterygota</taxon>
        <taxon>Neoptera</taxon>
        <taxon>Endopterygota</taxon>
        <taxon>Coleoptera</taxon>
        <taxon>Polyphaga</taxon>
        <taxon>Cucujiformia</taxon>
        <taxon>Tenebrionidae</taxon>
        <taxon>Zophobas</taxon>
    </lineage>
</organism>
<sequence length="171" mass="19201">MPNLKRDIFRRSDGLPTQRPCIVGVCLKAHRAKRATRLGMSNIGHWVTGIALIKARDTCGVVIGFRSRSVHRDLTPPLSPPPCFRPVSIFKTLFHAERVSPTKTSQKQVNPRRSSRIICHILMKNRNIRCGWIRANVFVFTNAAASCISSKKCWVNFAGRTWVCGASILAY</sequence>
<gene>
    <name evidence="1" type="ORF">Zmor_004596</name>
</gene>
<evidence type="ECO:0000313" key="1">
    <source>
        <dbReference type="EMBL" id="KAJ3660126.1"/>
    </source>
</evidence>
<dbReference type="EMBL" id="JALNTZ010000002">
    <property type="protein sequence ID" value="KAJ3660126.1"/>
    <property type="molecule type" value="Genomic_DNA"/>
</dbReference>
<reference evidence="1" key="1">
    <citation type="journal article" date="2023" name="G3 (Bethesda)">
        <title>Whole genome assemblies of Zophobas morio and Tenebrio molitor.</title>
        <authorList>
            <person name="Kaur S."/>
            <person name="Stinson S.A."/>
            <person name="diCenzo G.C."/>
        </authorList>
    </citation>
    <scope>NUCLEOTIDE SEQUENCE</scope>
    <source>
        <strain evidence="1">QUZm001</strain>
    </source>
</reference>
<protein>
    <submittedName>
        <fullName evidence="1">Uncharacterized protein</fullName>
    </submittedName>
</protein>
<keyword evidence="2" id="KW-1185">Reference proteome</keyword>
<dbReference type="AlphaFoldDB" id="A0AA38MKQ6"/>
<comment type="caution">
    <text evidence="1">The sequence shown here is derived from an EMBL/GenBank/DDBJ whole genome shotgun (WGS) entry which is preliminary data.</text>
</comment>
<accession>A0AA38MKQ6</accession>
<evidence type="ECO:0000313" key="2">
    <source>
        <dbReference type="Proteomes" id="UP001168821"/>
    </source>
</evidence>